<organism evidence="1 2">
    <name type="scientific">Tanacetum coccineum</name>
    <dbReference type="NCBI Taxonomy" id="301880"/>
    <lineage>
        <taxon>Eukaryota</taxon>
        <taxon>Viridiplantae</taxon>
        <taxon>Streptophyta</taxon>
        <taxon>Embryophyta</taxon>
        <taxon>Tracheophyta</taxon>
        <taxon>Spermatophyta</taxon>
        <taxon>Magnoliopsida</taxon>
        <taxon>eudicotyledons</taxon>
        <taxon>Gunneridae</taxon>
        <taxon>Pentapetalae</taxon>
        <taxon>asterids</taxon>
        <taxon>campanulids</taxon>
        <taxon>Asterales</taxon>
        <taxon>Asteraceae</taxon>
        <taxon>Asteroideae</taxon>
        <taxon>Anthemideae</taxon>
        <taxon>Anthemidinae</taxon>
        <taxon>Tanacetum</taxon>
    </lineage>
</organism>
<name>A0ABQ5FJJ2_9ASTR</name>
<proteinExistence type="predicted"/>
<comment type="caution">
    <text evidence="1">The sequence shown here is derived from an EMBL/GenBank/DDBJ whole genome shotgun (WGS) entry which is preliminary data.</text>
</comment>
<keyword evidence="2" id="KW-1185">Reference proteome</keyword>
<reference evidence="1" key="2">
    <citation type="submission" date="2022-01" db="EMBL/GenBank/DDBJ databases">
        <authorList>
            <person name="Yamashiro T."/>
            <person name="Shiraishi A."/>
            <person name="Satake H."/>
            <person name="Nakayama K."/>
        </authorList>
    </citation>
    <scope>NUCLEOTIDE SEQUENCE</scope>
</reference>
<evidence type="ECO:0008006" key="3">
    <source>
        <dbReference type="Google" id="ProtNLM"/>
    </source>
</evidence>
<evidence type="ECO:0000313" key="1">
    <source>
        <dbReference type="EMBL" id="GJT63491.1"/>
    </source>
</evidence>
<accession>A0ABQ5FJJ2</accession>
<protein>
    <recommendedName>
        <fullName evidence="3">Ribosomal protein S3</fullName>
    </recommendedName>
</protein>
<gene>
    <name evidence="1" type="ORF">Tco_1007024</name>
</gene>
<dbReference type="EMBL" id="BQNB010017465">
    <property type="protein sequence ID" value="GJT63491.1"/>
    <property type="molecule type" value="Genomic_DNA"/>
</dbReference>
<dbReference type="Proteomes" id="UP001151760">
    <property type="component" value="Unassembled WGS sequence"/>
</dbReference>
<evidence type="ECO:0000313" key="2">
    <source>
        <dbReference type="Proteomes" id="UP001151760"/>
    </source>
</evidence>
<sequence>MGDKTIIFNKSHSSGLRVWRIRPAGMVIPFCKEAHACVYGSGTENPPWLQLRGCPAKIRLLTHYVYQTNKGRQISSSPVAEARNSRTQPSFHPTQLEKIQGSQQPRTILSGIPRRYSTMYRDDIVDPNIEIRVDNDVVGTFGLRIRTRGDTMSGVKNGMIKVVEVIIGDRSGRKWAGIGRLEWAGIRRLEWLSKGKGRLE</sequence>
<reference evidence="1" key="1">
    <citation type="journal article" date="2022" name="Int. J. Mol. Sci.">
        <title>Draft Genome of Tanacetum Coccineum: Genomic Comparison of Closely Related Tanacetum-Family Plants.</title>
        <authorList>
            <person name="Yamashiro T."/>
            <person name="Shiraishi A."/>
            <person name="Nakayama K."/>
            <person name="Satake H."/>
        </authorList>
    </citation>
    <scope>NUCLEOTIDE SEQUENCE</scope>
</reference>